<sequence length="78" mass="8039">MMAMASRVSGPAVPVPVPGPCDAAAMSDTSQIADASSARYPKRRLVADESAGTCTAVPTADVRWPLTFDCITAISGNR</sequence>
<comment type="caution">
    <text evidence="1">The sequence shown here is derived from an EMBL/GenBank/DDBJ whole genome shotgun (WGS) entry which is preliminary data.</text>
</comment>
<dbReference type="Proteomes" id="UP000287033">
    <property type="component" value="Unassembled WGS sequence"/>
</dbReference>
<gene>
    <name evidence="1" type="ORF">chiPu_0029777</name>
</gene>
<feature type="non-terminal residue" evidence="1">
    <location>
        <position position="78"/>
    </location>
</feature>
<protein>
    <submittedName>
        <fullName evidence="1">Uncharacterized protein</fullName>
    </submittedName>
</protein>
<reference evidence="1 2" key="1">
    <citation type="journal article" date="2018" name="Nat. Ecol. Evol.">
        <title>Shark genomes provide insights into elasmobranch evolution and the origin of vertebrates.</title>
        <authorList>
            <person name="Hara Y"/>
            <person name="Yamaguchi K"/>
            <person name="Onimaru K"/>
            <person name="Kadota M"/>
            <person name="Koyanagi M"/>
            <person name="Keeley SD"/>
            <person name="Tatsumi K"/>
            <person name="Tanaka K"/>
            <person name="Motone F"/>
            <person name="Kageyama Y"/>
            <person name="Nozu R"/>
            <person name="Adachi N"/>
            <person name="Nishimura O"/>
            <person name="Nakagawa R"/>
            <person name="Tanegashima C"/>
            <person name="Kiyatake I"/>
            <person name="Matsumoto R"/>
            <person name="Murakumo K"/>
            <person name="Nishida K"/>
            <person name="Terakita A"/>
            <person name="Kuratani S"/>
            <person name="Sato K"/>
            <person name="Hyodo S Kuraku.S."/>
        </authorList>
    </citation>
    <scope>NUCLEOTIDE SEQUENCE [LARGE SCALE GENOMIC DNA]</scope>
</reference>
<organism evidence="1 2">
    <name type="scientific">Chiloscyllium punctatum</name>
    <name type="common">Brownbanded bambooshark</name>
    <name type="synonym">Hemiscyllium punctatum</name>
    <dbReference type="NCBI Taxonomy" id="137246"/>
    <lineage>
        <taxon>Eukaryota</taxon>
        <taxon>Metazoa</taxon>
        <taxon>Chordata</taxon>
        <taxon>Craniata</taxon>
        <taxon>Vertebrata</taxon>
        <taxon>Chondrichthyes</taxon>
        <taxon>Elasmobranchii</taxon>
        <taxon>Galeomorphii</taxon>
        <taxon>Galeoidea</taxon>
        <taxon>Orectolobiformes</taxon>
        <taxon>Hemiscylliidae</taxon>
        <taxon>Chiloscyllium</taxon>
    </lineage>
</organism>
<dbReference type="AlphaFoldDB" id="A0A401TSL7"/>
<proteinExistence type="predicted"/>
<evidence type="ECO:0000313" key="2">
    <source>
        <dbReference type="Proteomes" id="UP000287033"/>
    </source>
</evidence>
<evidence type="ECO:0000313" key="1">
    <source>
        <dbReference type="EMBL" id="GCC45660.1"/>
    </source>
</evidence>
<dbReference type="EMBL" id="BEZZ01165758">
    <property type="protein sequence ID" value="GCC45660.1"/>
    <property type="molecule type" value="Genomic_DNA"/>
</dbReference>
<accession>A0A401TSL7</accession>
<keyword evidence="2" id="KW-1185">Reference proteome</keyword>
<name>A0A401TSL7_CHIPU</name>